<dbReference type="PIRSF" id="PIRSF036407">
    <property type="entry name" value="Selenphspht_syn"/>
    <property type="match status" value="1"/>
</dbReference>
<keyword evidence="6 9" id="KW-0067">ATP-binding</keyword>
<keyword evidence="4 9" id="KW-0547">Nucleotide-binding</keyword>
<keyword evidence="13" id="KW-1185">Reference proteome</keyword>
<dbReference type="InterPro" id="IPR036676">
    <property type="entry name" value="PurM-like_C_sf"/>
</dbReference>
<feature type="binding site" evidence="9">
    <location>
        <position position="232"/>
    </location>
    <ligand>
        <name>Mg(2+)</name>
        <dbReference type="ChEBI" id="CHEBI:18420"/>
    </ligand>
</feature>
<reference evidence="13" key="1">
    <citation type="journal article" date="2019" name="Int. J. Syst. Evol. Microbiol.">
        <title>The Global Catalogue of Microorganisms (GCM) 10K type strain sequencing project: providing services to taxonomists for standard genome sequencing and annotation.</title>
        <authorList>
            <consortium name="The Broad Institute Genomics Platform"/>
            <consortium name="The Broad Institute Genome Sequencing Center for Infectious Disease"/>
            <person name="Wu L."/>
            <person name="Ma J."/>
        </authorList>
    </citation>
    <scope>NUCLEOTIDE SEQUENCE [LARGE SCALE GENOMIC DNA]</scope>
    <source>
        <strain evidence="13">JCM 9373</strain>
    </source>
</reference>
<keyword evidence="8 9" id="KW-0711">Selenium</keyword>
<dbReference type="RefSeq" id="WP_344856016.1">
    <property type="nucleotide sequence ID" value="NZ_BAAAUT010000005.1"/>
</dbReference>
<evidence type="ECO:0000256" key="2">
    <source>
        <dbReference type="ARBA" id="ARBA00022679"/>
    </source>
</evidence>
<feature type="site" description="Important for catalytic activity" evidence="9">
    <location>
        <position position="23"/>
    </location>
</feature>
<feature type="binding site" description="in other chain" evidence="9">
    <location>
        <position position="23"/>
    </location>
    <ligand>
        <name>ATP</name>
        <dbReference type="ChEBI" id="CHEBI:30616"/>
        <note>ligand shared between dimeric partners</note>
    </ligand>
</feature>
<dbReference type="InterPro" id="IPR004536">
    <property type="entry name" value="SPS/SelD"/>
</dbReference>
<dbReference type="Proteomes" id="UP001500320">
    <property type="component" value="Unassembled WGS sequence"/>
</dbReference>
<dbReference type="EMBL" id="BAAAUT010000005">
    <property type="protein sequence ID" value="GAA3119672.1"/>
    <property type="molecule type" value="Genomic_DNA"/>
</dbReference>
<feature type="active site" evidence="9">
    <location>
        <position position="20"/>
    </location>
</feature>
<dbReference type="InterPro" id="IPR010918">
    <property type="entry name" value="PurM-like_C_dom"/>
</dbReference>
<comment type="subunit">
    <text evidence="9">Homodimer.</text>
</comment>
<comment type="function">
    <text evidence="9">Synthesizes selenophosphate from selenide and ATP.</text>
</comment>
<dbReference type="SUPFAM" id="SSF55326">
    <property type="entry name" value="PurM N-terminal domain-like"/>
    <property type="match status" value="1"/>
</dbReference>
<sequence length="355" mass="36258">MTETTRHTVRLTSLSPGAGCACKLPQSSLEQLMNGFDPVLSQAGADLLVGLPEGDDAAVLRLNDSQALILTTDFFTPIVDDPYDWGRIAAANALSDVYAMGGRPLVALNLAAWPGDGLPIGMLSQVMHGAAAVAASAGCAVVGGHTIADPVPKYGMAVLGVADPARLLTIDRAKAGDLLVLTKPIGTGVMVTALKHDAADPGAVAEAVASMTSLNAAAGEAALETGARAATDVTGFGLLGHLRRLLKASGAAAEVDADRVPLLPDVRELAAKGFVSGGTRANMDFLADWVRIDPSVDDELSVLLHDAQTSGGLLIAAPAPADDLLEHLRRRKVPAVAIGRVVDGPAGRITVRAGT</sequence>
<proteinExistence type="inferred from homology"/>
<dbReference type="InterPro" id="IPR016188">
    <property type="entry name" value="PurM-like_N"/>
</dbReference>
<dbReference type="Gene3D" id="3.90.650.10">
    <property type="entry name" value="PurM-like C-terminal domain"/>
    <property type="match status" value="1"/>
</dbReference>
<keyword evidence="2 9" id="KW-0808">Transferase</keyword>
<dbReference type="NCBIfam" id="NF002098">
    <property type="entry name" value="PRK00943.1"/>
    <property type="match status" value="1"/>
</dbReference>
<dbReference type="PANTHER" id="PTHR10256:SF0">
    <property type="entry name" value="INACTIVE SELENIDE, WATER DIKINASE-LIKE PROTEIN-RELATED"/>
    <property type="match status" value="1"/>
</dbReference>
<dbReference type="CDD" id="cd02195">
    <property type="entry name" value="SelD"/>
    <property type="match status" value="1"/>
</dbReference>
<evidence type="ECO:0000256" key="8">
    <source>
        <dbReference type="ARBA" id="ARBA00023266"/>
    </source>
</evidence>
<feature type="binding site" evidence="9">
    <location>
        <begin position="144"/>
        <end position="146"/>
    </location>
    <ligand>
        <name>ATP</name>
        <dbReference type="ChEBI" id="CHEBI:30616"/>
        <note>ligand shared between dimeric partners</note>
    </ligand>
</feature>
<keyword evidence="3 9" id="KW-0479">Metal-binding</keyword>
<evidence type="ECO:0000256" key="5">
    <source>
        <dbReference type="ARBA" id="ARBA00022777"/>
    </source>
</evidence>
<organism evidence="12 13">
    <name type="scientific">Planomonospora alba</name>
    <dbReference type="NCBI Taxonomy" id="161354"/>
    <lineage>
        <taxon>Bacteria</taxon>
        <taxon>Bacillati</taxon>
        <taxon>Actinomycetota</taxon>
        <taxon>Actinomycetes</taxon>
        <taxon>Streptosporangiales</taxon>
        <taxon>Streptosporangiaceae</taxon>
        <taxon>Planomonospora</taxon>
    </lineage>
</organism>
<keyword evidence="5 9" id="KW-0418">Kinase</keyword>
<dbReference type="Gene3D" id="3.30.1330.10">
    <property type="entry name" value="PurM-like, N-terminal domain"/>
    <property type="match status" value="1"/>
</dbReference>
<evidence type="ECO:0000256" key="7">
    <source>
        <dbReference type="ARBA" id="ARBA00022842"/>
    </source>
</evidence>
<keyword evidence="7 9" id="KW-0460">Magnesium</keyword>
<evidence type="ECO:0000256" key="6">
    <source>
        <dbReference type="ARBA" id="ARBA00022840"/>
    </source>
</evidence>
<evidence type="ECO:0000313" key="13">
    <source>
        <dbReference type="Proteomes" id="UP001500320"/>
    </source>
</evidence>
<feature type="binding site" description="in other chain" evidence="9">
    <location>
        <position position="73"/>
    </location>
    <ligand>
        <name>ATP</name>
        <dbReference type="ChEBI" id="CHEBI:30616"/>
        <note>ligand shared between dimeric partners</note>
    </ligand>
</feature>
<evidence type="ECO:0000256" key="3">
    <source>
        <dbReference type="ARBA" id="ARBA00022723"/>
    </source>
</evidence>
<dbReference type="InterPro" id="IPR036921">
    <property type="entry name" value="PurM-like_N_sf"/>
</dbReference>
<dbReference type="Pfam" id="PF02769">
    <property type="entry name" value="AIRS_C"/>
    <property type="match status" value="1"/>
</dbReference>
<dbReference type="PROSITE" id="PS51257">
    <property type="entry name" value="PROKAR_LIPOPROTEIN"/>
    <property type="match status" value="1"/>
</dbReference>
<evidence type="ECO:0000256" key="4">
    <source>
        <dbReference type="ARBA" id="ARBA00022741"/>
    </source>
</evidence>
<name>A0ABP6MSK5_9ACTN</name>
<evidence type="ECO:0000259" key="10">
    <source>
        <dbReference type="Pfam" id="PF00586"/>
    </source>
</evidence>
<dbReference type="NCBIfam" id="TIGR00476">
    <property type="entry name" value="selD"/>
    <property type="match status" value="1"/>
</dbReference>
<gene>
    <name evidence="9 12" type="primary">selD</name>
    <name evidence="12" type="ORF">GCM10010466_08150</name>
</gene>
<comment type="similarity">
    <text evidence="1 9">Belongs to the selenophosphate synthase 1 family. Class I subfamily.</text>
</comment>
<feature type="binding site" evidence="9">
    <location>
        <position position="96"/>
    </location>
    <ligand>
        <name>Mg(2+)</name>
        <dbReference type="ChEBI" id="CHEBI:18420"/>
    </ligand>
</feature>
<evidence type="ECO:0000259" key="11">
    <source>
        <dbReference type="Pfam" id="PF02769"/>
    </source>
</evidence>
<dbReference type="InterPro" id="IPR023061">
    <property type="entry name" value="SelD_I"/>
</dbReference>
<protein>
    <recommendedName>
        <fullName evidence="9">Selenide, water dikinase</fullName>
        <ecNumber evidence="9">2.7.9.3</ecNumber>
    </recommendedName>
    <alternativeName>
        <fullName evidence="9">Selenium donor protein</fullName>
    </alternativeName>
    <alternativeName>
        <fullName evidence="9">Selenophosphate synthase</fullName>
    </alternativeName>
</protein>
<accession>A0ABP6MSK5</accession>
<dbReference type="EC" id="2.7.9.3" evidence="9"/>
<evidence type="ECO:0000313" key="12">
    <source>
        <dbReference type="EMBL" id="GAA3119672.1"/>
    </source>
</evidence>
<dbReference type="HAMAP" id="MF_00625">
    <property type="entry name" value="SelD"/>
    <property type="match status" value="1"/>
</dbReference>
<evidence type="ECO:0000256" key="9">
    <source>
        <dbReference type="HAMAP-Rule" id="MF_00625"/>
    </source>
</evidence>
<evidence type="ECO:0000256" key="1">
    <source>
        <dbReference type="ARBA" id="ARBA00008026"/>
    </source>
</evidence>
<feature type="binding site" description="in other chain" evidence="9">
    <location>
        <position position="96"/>
    </location>
    <ligand>
        <name>ATP</name>
        <dbReference type="ChEBI" id="CHEBI:30616"/>
        <note>ligand shared between dimeric partners</note>
    </ligand>
</feature>
<comment type="catalytic activity">
    <reaction evidence="9">
        <text>hydrogenselenide + ATP + H2O = selenophosphate + AMP + phosphate + 2 H(+)</text>
        <dbReference type="Rhea" id="RHEA:18737"/>
        <dbReference type="ChEBI" id="CHEBI:15377"/>
        <dbReference type="ChEBI" id="CHEBI:15378"/>
        <dbReference type="ChEBI" id="CHEBI:16144"/>
        <dbReference type="ChEBI" id="CHEBI:29317"/>
        <dbReference type="ChEBI" id="CHEBI:30616"/>
        <dbReference type="ChEBI" id="CHEBI:43474"/>
        <dbReference type="ChEBI" id="CHEBI:456215"/>
        <dbReference type="EC" id="2.7.9.3"/>
    </reaction>
</comment>
<feature type="binding site" description="in other chain" evidence="9">
    <location>
        <begin position="53"/>
        <end position="55"/>
    </location>
    <ligand>
        <name>ATP</name>
        <dbReference type="ChEBI" id="CHEBI:30616"/>
        <note>ligand shared between dimeric partners</note>
    </ligand>
</feature>
<comment type="caution">
    <text evidence="12">The sequence shown here is derived from an EMBL/GenBank/DDBJ whole genome shotgun (WGS) entry which is preliminary data.</text>
</comment>
<dbReference type="Pfam" id="PF00586">
    <property type="entry name" value="AIRS"/>
    <property type="match status" value="1"/>
</dbReference>
<feature type="domain" description="PurM-like C-terminal" evidence="11">
    <location>
        <begin position="174"/>
        <end position="351"/>
    </location>
</feature>
<feature type="binding site" evidence="9">
    <location>
        <position position="56"/>
    </location>
    <ligand>
        <name>Mg(2+)</name>
        <dbReference type="ChEBI" id="CHEBI:18420"/>
    </ligand>
</feature>
<comment type="cofactor">
    <cofactor evidence="9">
        <name>Mg(2+)</name>
        <dbReference type="ChEBI" id="CHEBI:18420"/>
    </cofactor>
    <text evidence="9">Binds 1 Mg(2+) ion per monomer.</text>
</comment>
<dbReference type="PANTHER" id="PTHR10256">
    <property type="entry name" value="SELENIDE, WATER DIKINASE"/>
    <property type="match status" value="1"/>
</dbReference>
<dbReference type="SUPFAM" id="SSF56042">
    <property type="entry name" value="PurM C-terminal domain-like"/>
    <property type="match status" value="1"/>
</dbReference>
<feature type="domain" description="PurM-like N-terminal" evidence="10">
    <location>
        <begin position="54"/>
        <end position="161"/>
    </location>
</feature>